<keyword evidence="1" id="KW-0560">Oxidoreductase</keyword>
<protein>
    <recommendedName>
        <fullName evidence="1">Fatty acyl-CoA reductase</fullName>
        <ecNumber evidence="1">1.2.1.84</ecNumber>
    </recommendedName>
</protein>
<evidence type="ECO:0000256" key="1">
    <source>
        <dbReference type="RuleBase" id="RU363097"/>
    </source>
</evidence>
<dbReference type="InterPro" id="IPR036291">
    <property type="entry name" value="NAD(P)-bd_dom_sf"/>
</dbReference>
<dbReference type="AlphaFoldDB" id="A0A9W9IDE3"/>
<proteinExistence type="inferred from homology"/>
<comment type="function">
    <text evidence="1">Catalyzes the reduction of fatty acyl-CoA to fatty alcohols.</text>
</comment>
<dbReference type="GO" id="GO:0035336">
    <property type="term" value="P:long-chain fatty-acyl-CoA metabolic process"/>
    <property type="evidence" value="ECO:0007669"/>
    <property type="project" value="TreeGrafter"/>
</dbReference>
<dbReference type="Proteomes" id="UP001149163">
    <property type="component" value="Unassembled WGS sequence"/>
</dbReference>
<dbReference type="PANTHER" id="PTHR11011:SF45">
    <property type="entry name" value="FATTY ACYL-COA REDUCTASE CG8306-RELATED"/>
    <property type="match status" value="1"/>
</dbReference>
<dbReference type="PANTHER" id="PTHR11011">
    <property type="entry name" value="MALE STERILITY PROTEIN 2-RELATED"/>
    <property type="match status" value="1"/>
</dbReference>
<reference evidence="3" key="2">
    <citation type="journal article" date="2023" name="IMA Fungus">
        <title>Comparative genomic study of the Penicillium genus elucidates a diverse pangenome and 15 lateral gene transfer events.</title>
        <authorList>
            <person name="Petersen C."/>
            <person name="Sorensen T."/>
            <person name="Nielsen M.R."/>
            <person name="Sondergaard T.E."/>
            <person name="Sorensen J.L."/>
            <person name="Fitzpatrick D.A."/>
            <person name="Frisvad J.C."/>
            <person name="Nielsen K.L."/>
        </authorList>
    </citation>
    <scope>NUCLEOTIDE SEQUENCE</scope>
    <source>
        <strain evidence="3">IBT 26290</strain>
    </source>
</reference>
<dbReference type="EMBL" id="JAPQKN010000001">
    <property type="protein sequence ID" value="KAJ5175569.1"/>
    <property type="molecule type" value="Genomic_DNA"/>
</dbReference>
<dbReference type="Pfam" id="PF07993">
    <property type="entry name" value="NAD_binding_4"/>
    <property type="match status" value="1"/>
</dbReference>
<dbReference type="RefSeq" id="XP_056547177.1">
    <property type="nucleotide sequence ID" value="XM_056683571.1"/>
</dbReference>
<name>A0A9W9IDE3_9EURO</name>
<dbReference type="SUPFAM" id="SSF51735">
    <property type="entry name" value="NAD(P)-binding Rossmann-fold domains"/>
    <property type="match status" value="1"/>
</dbReference>
<keyword evidence="1" id="KW-0444">Lipid biosynthesis</keyword>
<dbReference type="GO" id="GO:0102965">
    <property type="term" value="F:alcohol-forming long-chain fatty acyl-CoA reductase activity"/>
    <property type="evidence" value="ECO:0007669"/>
    <property type="project" value="UniProtKB-EC"/>
</dbReference>
<dbReference type="Gene3D" id="3.40.50.720">
    <property type="entry name" value="NAD(P)-binding Rossmann-like Domain"/>
    <property type="match status" value="1"/>
</dbReference>
<dbReference type="EC" id="1.2.1.84" evidence="1"/>
<evidence type="ECO:0000313" key="4">
    <source>
        <dbReference type="Proteomes" id="UP001149163"/>
    </source>
</evidence>
<feature type="domain" description="Thioester reductase (TE)" evidence="2">
    <location>
        <begin position="18"/>
        <end position="283"/>
    </location>
</feature>
<reference evidence="3" key="1">
    <citation type="submission" date="2022-11" db="EMBL/GenBank/DDBJ databases">
        <authorList>
            <person name="Petersen C."/>
        </authorList>
    </citation>
    <scope>NUCLEOTIDE SEQUENCE</scope>
    <source>
        <strain evidence="3">IBT 26290</strain>
    </source>
</reference>
<dbReference type="InterPro" id="IPR026055">
    <property type="entry name" value="FAR"/>
</dbReference>
<comment type="similarity">
    <text evidence="1">Belongs to the fatty acyl-CoA reductase family.</text>
</comment>
<organism evidence="3 4">
    <name type="scientific">Penicillium canariense</name>
    <dbReference type="NCBI Taxonomy" id="189055"/>
    <lineage>
        <taxon>Eukaryota</taxon>
        <taxon>Fungi</taxon>
        <taxon>Dikarya</taxon>
        <taxon>Ascomycota</taxon>
        <taxon>Pezizomycotina</taxon>
        <taxon>Eurotiomycetes</taxon>
        <taxon>Eurotiomycetidae</taxon>
        <taxon>Eurotiales</taxon>
        <taxon>Aspergillaceae</taxon>
        <taxon>Penicillium</taxon>
    </lineage>
</organism>
<accession>A0A9W9IDE3</accession>
<keyword evidence="4" id="KW-1185">Reference proteome</keyword>
<keyword evidence="1" id="KW-0521">NADP</keyword>
<dbReference type="GO" id="GO:0080019">
    <property type="term" value="F:alcohol-forming very long-chain fatty acyl-CoA reductase activity"/>
    <property type="evidence" value="ECO:0007669"/>
    <property type="project" value="InterPro"/>
</dbReference>
<dbReference type="GO" id="GO:0005777">
    <property type="term" value="C:peroxisome"/>
    <property type="evidence" value="ECO:0007669"/>
    <property type="project" value="TreeGrafter"/>
</dbReference>
<sequence length="402" mass="44754">MTETLPSVDWYQDQVVFLTGATGNLGGCLLYKLALKLPTKKIYVLCRGSIRQTIEKWEASMPEEAPDILDSGKIHFVIGDITLCQFGLKALDLETLQKEVSVVIHSAATIAIFQDLAVAVRNHCHPVQTLMELLETFDRLETFVYISSMSVNTFLPAGVVTEKIYPVTNDEVLAETHVASTLATGQSSYPGAFPVSYAEAKYLSERVVLESKPSFSVLIVRPSSIGPAIQDPYPFYGPHDSIPGHSFLHLLLENPNYRTYNGTKRFSQNMIMDEIPVDIAANVCLLHIASGTKGIIHAGCQLHVSLTTSELATICEQYTPKEVLKQIAKVNFDQNGALAKRVGEAFESSHRDWTFDCSRSLHLKGMEGVIGLCFPNHDGNQFLQERVRRQVRRIVRKINEQE</sequence>
<dbReference type="InterPro" id="IPR013120">
    <property type="entry name" value="FAR_NAD-bd"/>
</dbReference>
<comment type="catalytic activity">
    <reaction evidence="1">
        <text>a long-chain fatty acyl-CoA + 2 NADPH + 2 H(+) = a long-chain primary fatty alcohol + 2 NADP(+) + CoA</text>
        <dbReference type="Rhea" id="RHEA:52716"/>
        <dbReference type="ChEBI" id="CHEBI:15378"/>
        <dbReference type="ChEBI" id="CHEBI:57287"/>
        <dbReference type="ChEBI" id="CHEBI:57783"/>
        <dbReference type="ChEBI" id="CHEBI:58349"/>
        <dbReference type="ChEBI" id="CHEBI:77396"/>
        <dbReference type="ChEBI" id="CHEBI:83139"/>
        <dbReference type="EC" id="1.2.1.84"/>
    </reaction>
</comment>
<gene>
    <name evidence="3" type="ORF">N7482_001446</name>
</gene>
<dbReference type="OrthoDB" id="429813at2759"/>
<dbReference type="GeneID" id="81422747"/>
<evidence type="ECO:0000313" key="3">
    <source>
        <dbReference type="EMBL" id="KAJ5175569.1"/>
    </source>
</evidence>
<comment type="caution">
    <text evidence="3">The sequence shown here is derived from an EMBL/GenBank/DDBJ whole genome shotgun (WGS) entry which is preliminary data.</text>
</comment>
<keyword evidence="1" id="KW-0443">Lipid metabolism</keyword>
<evidence type="ECO:0000259" key="2">
    <source>
        <dbReference type="Pfam" id="PF07993"/>
    </source>
</evidence>